<evidence type="ECO:0000313" key="1">
    <source>
        <dbReference type="EMBL" id="GEK46010.1"/>
    </source>
</evidence>
<dbReference type="EMBL" id="BJUK01000003">
    <property type="protein sequence ID" value="GEK46010.1"/>
    <property type="molecule type" value="Genomic_DNA"/>
</dbReference>
<gene>
    <name evidence="1" type="ORF">HPA02_02930</name>
</gene>
<evidence type="ECO:0000313" key="2">
    <source>
        <dbReference type="Proteomes" id="UP000321275"/>
    </source>
</evidence>
<dbReference type="Proteomes" id="UP000321275">
    <property type="component" value="Unassembled WGS sequence"/>
</dbReference>
<dbReference type="AlphaFoldDB" id="A0A510XBU2"/>
<protein>
    <submittedName>
        <fullName evidence="1">Uncharacterized protein</fullName>
    </submittedName>
</protein>
<sequence length="451" mass="51513">MNYEEYKERVSGSIRTCKEEMGVQPILFFGSGMSQRYIGTPTWSGLLSILCEECPYIELPLSYYEQQCADNVEVGTHLARYFREWAWKDRGSFPEELFEPKTPADAYIKHYIASYFSKEIVSEKALAKQEAYRDEIELLKKVNPYAIITTNYDQFLESVFPVYEPVIGQEILRNSFASIGEIVKIHGCASRPDSLIFSSEDYLDFNTKKKYLSAKLLTFFAEHPLIIMGYSAQDSNVKAILSDIDEVLSQEDDLVPNIYIVEYDEGAEKTGQHKTEVLVPLSAERSLRVSCIVASDFSWIYEVLGENQAIEGVNPKVLRSILSRTYSMIRCDIPRRKVEVDFKFLEEASSEKGFAKLYGVTNIDDPSTFNAAYPYSLTDVANKLGYRTWHKADQLIKLLVEQTGVNIKSSDNAYHVTIKSGSKAVFNKYSHRAIELLRLVRDGEEYTLEEC</sequence>
<accession>A0A510XBU2</accession>
<keyword evidence="2" id="KW-1185">Reference proteome</keyword>
<name>A0A510XBU2_9GAMM</name>
<dbReference type="OrthoDB" id="95129at2"/>
<reference evidence="1 2" key="1">
    <citation type="submission" date="2019-07" db="EMBL/GenBank/DDBJ databases">
        <title>Whole genome shotgun sequence of Halomonas pacifica NBRC 102220.</title>
        <authorList>
            <person name="Hosoyama A."/>
            <person name="Uohara A."/>
            <person name="Ohji S."/>
            <person name="Ichikawa N."/>
        </authorList>
    </citation>
    <scope>NUCLEOTIDE SEQUENCE [LARGE SCALE GENOMIC DNA]</scope>
    <source>
        <strain evidence="1 2">NBRC 102220</strain>
    </source>
</reference>
<organism evidence="1 2">
    <name type="scientific">Bisbaumannia pacifica</name>
    <dbReference type="NCBI Taxonomy" id="77098"/>
    <lineage>
        <taxon>Bacteria</taxon>
        <taxon>Pseudomonadati</taxon>
        <taxon>Pseudomonadota</taxon>
        <taxon>Gammaproteobacteria</taxon>
        <taxon>Oceanospirillales</taxon>
        <taxon>Halomonadaceae</taxon>
        <taxon>Bisbaumannia</taxon>
    </lineage>
</organism>
<dbReference type="RefSeq" id="WP_146801181.1">
    <property type="nucleotide sequence ID" value="NZ_BJUK01000003.1"/>
</dbReference>
<comment type="caution">
    <text evidence="1">The sequence shown here is derived from an EMBL/GenBank/DDBJ whole genome shotgun (WGS) entry which is preliminary data.</text>
</comment>
<proteinExistence type="predicted"/>
<dbReference type="Pfam" id="PF13289">
    <property type="entry name" value="SIR2_2"/>
    <property type="match status" value="1"/>
</dbReference>